<dbReference type="SUPFAM" id="SSF46689">
    <property type="entry name" value="Homeodomain-like"/>
    <property type="match status" value="2"/>
</dbReference>
<evidence type="ECO:0000256" key="3">
    <source>
        <dbReference type="ARBA" id="ARBA00023163"/>
    </source>
</evidence>
<dbReference type="OrthoDB" id="1877256at2"/>
<dbReference type="InterPro" id="IPR018062">
    <property type="entry name" value="HTH_AraC-typ_CS"/>
</dbReference>
<evidence type="ECO:0000259" key="4">
    <source>
        <dbReference type="PROSITE" id="PS01124"/>
    </source>
</evidence>
<sequence>MTIENILISIFMIYNNQAALFKAAGKKQEEIIMNPLLVSHKQWISEDLPFALRVDNIKEHVLPHCHNYIEFNFTVGGSAREKINGVEHILKPGTFTLLFPHHIHEIEVAPEKPVTVFVGSIKFESFYDKKGDFQVLTELLSQAAMDKVPYNDFGEETTNELTAILNSMQKELTQRKKWSTLMFKSKLMELLITYDRNRGDKNSLAEGKRILSQKSGMWDIITYVSQHYQEDITLKHLSEGFHMSASHISSSFHQLLGENFHKYLEKIRLAQACDLLLSTDSSVLDICFETGFKSYKTFSRVFLKNLGLSPTEYRKRRIDDTDQIMDMHR</sequence>
<evidence type="ECO:0000313" key="6">
    <source>
        <dbReference type="Proteomes" id="UP000184386"/>
    </source>
</evidence>
<protein>
    <submittedName>
        <fullName evidence="5">AraC-type DNA-binding protein</fullName>
    </submittedName>
</protein>
<name>A0A1M6UST9_9FIRM</name>
<keyword evidence="1" id="KW-0805">Transcription regulation</keyword>
<organism evidence="5 6">
    <name type="scientific">Anaerocolumna jejuensis DSM 15929</name>
    <dbReference type="NCBI Taxonomy" id="1121322"/>
    <lineage>
        <taxon>Bacteria</taxon>
        <taxon>Bacillati</taxon>
        <taxon>Bacillota</taxon>
        <taxon>Clostridia</taxon>
        <taxon>Lachnospirales</taxon>
        <taxon>Lachnospiraceae</taxon>
        <taxon>Anaerocolumna</taxon>
    </lineage>
</organism>
<dbReference type="PROSITE" id="PS00041">
    <property type="entry name" value="HTH_ARAC_FAMILY_1"/>
    <property type="match status" value="1"/>
</dbReference>
<dbReference type="InterPro" id="IPR009057">
    <property type="entry name" value="Homeodomain-like_sf"/>
</dbReference>
<proteinExistence type="predicted"/>
<dbReference type="GO" id="GO:0043565">
    <property type="term" value="F:sequence-specific DNA binding"/>
    <property type="evidence" value="ECO:0007669"/>
    <property type="project" value="InterPro"/>
</dbReference>
<keyword evidence="2 5" id="KW-0238">DNA-binding</keyword>
<dbReference type="SMART" id="SM00342">
    <property type="entry name" value="HTH_ARAC"/>
    <property type="match status" value="1"/>
</dbReference>
<dbReference type="PRINTS" id="PR00032">
    <property type="entry name" value="HTHARAC"/>
</dbReference>
<gene>
    <name evidence="5" type="ORF">SAMN02745136_03168</name>
</gene>
<dbReference type="InterPro" id="IPR037923">
    <property type="entry name" value="HTH-like"/>
</dbReference>
<dbReference type="InterPro" id="IPR018060">
    <property type="entry name" value="HTH_AraC"/>
</dbReference>
<keyword evidence="6" id="KW-1185">Reference proteome</keyword>
<dbReference type="PANTHER" id="PTHR43280">
    <property type="entry name" value="ARAC-FAMILY TRANSCRIPTIONAL REGULATOR"/>
    <property type="match status" value="1"/>
</dbReference>
<dbReference type="GO" id="GO:0003700">
    <property type="term" value="F:DNA-binding transcription factor activity"/>
    <property type="evidence" value="ECO:0007669"/>
    <property type="project" value="InterPro"/>
</dbReference>
<dbReference type="Pfam" id="PF02311">
    <property type="entry name" value="AraC_binding"/>
    <property type="match status" value="1"/>
</dbReference>
<feature type="domain" description="HTH araC/xylS-type" evidence="4">
    <location>
        <begin position="218"/>
        <end position="316"/>
    </location>
</feature>
<reference evidence="5 6" key="1">
    <citation type="submission" date="2016-11" db="EMBL/GenBank/DDBJ databases">
        <authorList>
            <person name="Jaros S."/>
            <person name="Januszkiewicz K."/>
            <person name="Wedrychowicz H."/>
        </authorList>
    </citation>
    <scope>NUCLEOTIDE SEQUENCE [LARGE SCALE GENOMIC DNA]</scope>
    <source>
        <strain evidence="5 6">DSM 15929</strain>
    </source>
</reference>
<dbReference type="InterPro" id="IPR020449">
    <property type="entry name" value="Tscrpt_reg_AraC-type_HTH"/>
</dbReference>
<dbReference type="Proteomes" id="UP000184386">
    <property type="component" value="Unassembled WGS sequence"/>
</dbReference>
<dbReference type="PROSITE" id="PS01124">
    <property type="entry name" value="HTH_ARAC_FAMILY_2"/>
    <property type="match status" value="1"/>
</dbReference>
<dbReference type="Gene3D" id="2.60.120.10">
    <property type="entry name" value="Jelly Rolls"/>
    <property type="match status" value="1"/>
</dbReference>
<dbReference type="InterPro" id="IPR003313">
    <property type="entry name" value="AraC-bd"/>
</dbReference>
<dbReference type="SUPFAM" id="SSF51215">
    <property type="entry name" value="Regulatory protein AraC"/>
    <property type="match status" value="1"/>
</dbReference>
<evidence type="ECO:0000256" key="1">
    <source>
        <dbReference type="ARBA" id="ARBA00023015"/>
    </source>
</evidence>
<evidence type="ECO:0000256" key="2">
    <source>
        <dbReference type="ARBA" id="ARBA00023125"/>
    </source>
</evidence>
<accession>A0A1M6UST9</accession>
<dbReference type="PANTHER" id="PTHR43280:SF2">
    <property type="entry name" value="HTH-TYPE TRANSCRIPTIONAL REGULATOR EXSA"/>
    <property type="match status" value="1"/>
</dbReference>
<dbReference type="STRING" id="1121322.SAMN02745136_03168"/>
<keyword evidence="3" id="KW-0804">Transcription</keyword>
<dbReference type="EMBL" id="FRAC01000016">
    <property type="protein sequence ID" value="SHK72268.1"/>
    <property type="molecule type" value="Genomic_DNA"/>
</dbReference>
<dbReference type="Gene3D" id="1.10.10.60">
    <property type="entry name" value="Homeodomain-like"/>
    <property type="match status" value="2"/>
</dbReference>
<dbReference type="Pfam" id="PF12833">
    <property type="entry name" value="HTH_18"/>
    <property type="match status" value="1"/>
</dbReference>
<dbReference type="AlphaFoldDB" id="A0A1M6UST9"/>
<evidence type="ECO:0000313" key="5">
    <source>
        <dbReference type="EMBL" id="SHK72268.1"/>
    </source>
</evidence>
<dbReference type="InterPro" id="IPR014710">
    <property type="entry name" value="RmlC-like_jellyroll"/>
</dbReference>